<dbReference type="RefSeq" id="WP_213412383.1">
    <property type="nucleotide sequence ID" value="NZ_BOVK01000031.1"/>
</dbReference>
<protein>
    <submittedName>
        <fullName evidence="1">Uncharacterized protein</fullName>
    </submittedName>
</protein>
<keyword evidence="2" id="KW-1185">Reference proteome</keyword>
<sequence length="112" mass="13150">MRTKGLWLSMDEVVEVESVTEGMPYERYRSPMFKVKRQDGSAAEVERRDILLTEEEQLIDELATILYSSKNPARHERYAAIMRQLIMQGIPYVSQLQRRKPQQEALNLYDVS</sequence>
<reference evidence="1" key="1">
    <citation type="submission" date="2021-04" db="EMBL/GenBank/DDBJ databases">
        <title>Draft genome sequence of Xylanibacillus composti strain K13.</title>
        <authorList>
            <person name="Uke A."/>
            <person name="Chhe C."/>
            <person name="Baramee S."/>
            <person name="Kosugi A."/>
        </authorList>
    </citation>
    <scope>NUCLEOTIDE SEQUENCE</scope>
    <source>
        <strain evidence="1">K13</strain>
    </source>
</reference>
<organism evidence="1 2">
    <name type="scientific">Xylanibacillus composti</name>
    <dbReference type="NCBI Taxonomy" id="1572762"/>
    <lineage>
        <taxon>Bacteria</taxon>
        <taxon>Bacillati</taxon>
        <taxon>Bacillota</taxon>
        <taxon>Bacilli</taxon>
        <taxon>Bacillales</taxon>
        <taxon>Paenibacillaceae</taxon>
        <taxon>Xylanibacillus</taxon>
    </lineage>
</organism>
<name>A0A8J4M285_9BACL</name>
<dbReference type="Proteomes" id="UP000677918">
    <property type="component" value="Unassembled WGS sequence"/>
</dbReference>
<gene>
    <name evidence="1" type="ORF">XYCOK13_24090</name>
</gene>
<dbReference type="EMBL" id="BOVK01000031">
    <property type="protein sequence ID" value="GIQ69585.1"/>
    <property type="molecule type" value="Genomic_DNA"/>
</dbReference>
<comment type="caution">
    <text evidence="1">The sequence shown here is derived from an EMBL/GenBank/DDBJ whole genome shotgun (WGS) entry which is preliminary data.</text>
</comment>
<proteinExistence type="predicted"/>
<accession>A0A8J4M285</accession>
<evidence type="ECO:0000313" key="2">
    <source>
        <dbReference type="Proteomes" id="UP000677918"/>
    </source>
</evidence>
<dbReference type="AlphaFoldDB" id="A0A8J4M285"/>
<evidence type="ECO:0000313" key="1">
    <source>
        <dbReference type="EMBL" id="GIQ69585.1"/>
    </source>
</evidence>